<name>A0ABW1H5X5_9ACTN</name>
<sequence>MLVVVSATPVPAVPAKDLKVYANNALVAPGGPANSISLYGITEGRGDDYTVTVDRSKVSGIAQVRNSSTDVCTESGAILTCKHPDEPDDASYLNLVSVSVQAKDDARPGQEGELLFTVTDDATSSSTSFRSTVSIGAGVDLVAQEAVDLTGAPGATFETPLRMENRGAKATEGVVLFVVASDGLVPTKRYRNCEYTNEGWFELAFACHFDVTLDPGAAVRLDSGFGFRVPDDTFAPSGHIANARWRTPADWEAFKSATNSNDDRWQKGTEGELTLDSVALRRVPQTDLTPRDAETLVRVQVTGDQGVDVAALGATVTGEVGAVVPVKIGYLNNGPAAINIGGTGYWVEPKITLPTGVTALKVPESCSIRAGAGTPGVPVYVCFWPDRLSKGDKAEFEFELRIDKADGQPGEVKAAIENGTKDLDATNDSAPIVVTVTPGGGDGSPGGGDGDGDGVGDGDGDGGQAGGDDGSLPITGARAGLIVGVGGVLLALGAAGYLLARRRRTRFVA</sequence>
<protein>
    <submittedName>
        <fullName evidence="3">Cell wall anchor protein</fullName>
    </submittedName>
</protein>
<organism evidence="3 4">
    <name type="scientific">Micromonospora vulcania</name>
    <dbReference type="NCBI Taxonomy" id="1441873"/>
    <lineage>
        <taxon>Bacteria</taxon>
        <taxon>Bacillati</taxon>
        <taxon>Actinomycetota</taxon>
        <taxon>Actinomycetes</taxon>
        <taxon>Micromonosporales</taxon>
        <taxon>Micromonosporaceae</taxon>
        <taxon>Micromonospora</taxon>
    </lineage>
</organism>
<keyword evidence="4" id="KW-1185">Reference proteome</keyword>
<evidence type="ECO:0000256" key="2">
    <source>
        <dbReference type="SAM" id="Phobius"/>
    </source>
</evidence>
<feature type="region of interest" description="Disordered" evidence="1">
    <location>
        <begin position="419"/>
        <end position="471"/>
    </location>
</feature>
<feature type="compositionally biased region" description="Acidic residues" evidence="1">
    <location>
        <begin position="450"/>
        <end position="460"/>
    </location>
</feature>
<feature type="transmembrane region" description="Helical" evidence="2">
    <location>
        <begin position="479"/>
        <end position="500"/>
    </location>
</feature>
<comment type="caution">
    <text evidence="3">The sequence shown here is derived from an EMBL/GenBank/DDBJ whole genome shotgun (WGS) entry which is preliminary data.</text>
</comment>
<gene>
    <name evidence="3" type="ORF">ACFQGL_11635</name>
</gene>
<evidence type="ECO:0000256" key="1">
    <source>
        <dbReference type="SAM" id="MobiDB-lite"/>
    </source>
</evidence>
<keyword evidence="2" id="KW-1133">Transmembrane helix</keyword>
<accession>A0ABW1H5X5</accession>
<keyword evidence="2" id="KW-0472">Membrane</keyword>
<feature type="compositionally biased region" description="Gly residues" evidence="1">
    <location>
        <begin position="438"/>
        <end position="449"/>
    </location>
</feature>
<evidence type="ECO:0000313" key="3">
    <source>
        <dbReference type="EMBL" id="MFC5923992.1"/>
    </source>
</evidence>
<dbReference type="Proteomes" id="UP001596226">
    <property type="component" value="Unassembled WGS sequence"/>
</dbReference>
<keyword evidence="2" id="KW-0812">Transmembrane</keyword>
<dbReference type="EMBL" id="JBHSQS010000006">
    <property type="protein sequence ID" value="MFC5923992.1"/>
    <property type="molecule type" value="Genomic_DNA"/>
</dbReference>
<evidence type="ECO:0000313" key="4">
    <source>
        <dbReference type="Proteomes" id="UP001596226"/>
    </source>
</evidence>
<proteinExistence type="predicted"/>
<reference evidence="4" key="1">
    <citation type="journal article" date="2019" name="Int. J. Syst. Evol. Microbiol.">
        <title>The Global Catalogue of Microorganisms (GCM) 10K type strain sequencing project: providing services to taxonomists for standard genome sequencing and annotation.</title>
        <authorList>
            <consortium name="The Broad Institute Genomics Platform"/>
            <consortium name="The Broad Institute Genome Sequencing Center for Infectious Disease"/>
            <person name="Wu L."/>
            <person name="Ma J."/>
        </authorList>
    </citation>
    <scope>NUCLEOTIDE SEQUENCE [LARGE SCALE GENOMIC DNA]</scope>
    <source>
        <strain evidence="4">CGMCC 4.7144</strain>
    </source>
</reference>